<dbReference type="OrthoDB" id="9803050at2"/>
<dbReference type="Gene3D" id="2.40.170.20">
    <property type="entry name" value="TonB-dependent receptor, beta-barrel domain"/>
    <property type="match status" value="1"/>
</dbReference>
<proteinExistence type="predicted"/>
<dbReference type="SUPFAM" id="SSF56935">
    <property type="entry name" value="Porins"/>
    <property type="match status" value="1"/>
</dbReference>
<keyword evidence="4" id="KW-0732">Signal</keyword>
<dbReference type="Gene3D" id="2.170.130.10">
    <property type="entry name" value="TonB-dependent receptor, plug domain"/>
    <property type="match status" value="1"/>
</dbReference>
<dbReference type="Proteomes" id="UP000285794">
    <property type="component" value="Unassembled WGS sequence"/>
</dbReference>
<evidence type="ECO:0000256" key="2">
    <source>
        <dbReference type="ARBA" id="ARBA00023136"/>
    </source>
</evidence>
<feature type="signal peptide" evidence="4">
    <location>
        <begin position="1"/>
        <end position="19"/>
    </location>
</feature>
<dbReference type="Pfam" id="PF13715">
    <property type="entry name" value="CarbopepD_reg_2"/>
    <property type="match status" value="1"/>
</dbReference>
<dbReference type="InterPro" id="IPR008969">
    <property type="entry name" value="CarboxyPept-like_regulatory"/>
</dbReference>
<dbReference type="AlphaFoldDB" id="A0A425Y047"/>
<evidence type="ECO:0000256" key="1">
    <source>
        <dbReference type="ARBA" id="ARBA00004442"/>
    </source>
</evidence>
<dbReference type="EMBL" id="QQWG01000009">
    <property type="protein sequence ID" value="RRG21108.1"/>
    <property type="molecule type" value="Genomic_DNA"/>
</dbReference>
<comment type="subcellular location">
    <subcellularLocation>
        <location evidence="1">Cell outer membrane</location>
    </subcellularLocation>
</comment>
<evidence type="ECO:0000256" key="3">
    <source>
        <dbReference type="ARBA" id="ARBA00023237"/>
    </source>
</evidence>
<dbReference type="Gene3D" id="2.60.40.1120">
    <property type="entry name" value="Carboxypeptidase-like, regulatory domain"/>
    <property type="match status" value="1"/>
</dbReference>
<dbReference type="InterPro" id="IPR012910">
    <property type="entry name" value="Plug_dom"/>
</dbReference>
<keyword evidence="2" id="KW-0472">Membrane</keyword>
<evidence type="ECO:0000256" key="4">
    <source>
        <dbReference type="SAM" id="SignalP"/>
    </source>
</evidence>
<keyword evidence="6" id="KW-0675">Receptor</keyword>
<gene>
    <name evidence="6" type="ORF">DWB61_10215</name>
</gene>
<name>A0A425Y047_9BACT</name>
<sequence length="864" mass="99729">MRFTLTLIFISLLSISSFAQKVSLKQKINLHKQTYKIEQIFQEIQSQTGIELSYTSQINTDEKIRIESTIASLDHYLQQCINTQKFRWVLDDNKIFIIPIPSKEQTVRISGFIYDADTGESLINASIYNPNSHIGTVSNNFGFFSFKQQKQNAQVRISYVGYEDTNIDLSQSADTVVNIKLKAHKILNEVKVLADENANNINHLFLSTYNITAQDLNKKSVLGEDDFYRNLLYLPGVQSANEASSGLIVRSGSPDQNLVLLDDVPVYYQSHLLGLFSIFNPDAIHQARLIKGGFPAQYGGRISSVLDIRMKDGNHKKIEGDFSIGLLTTKLNIRGPIIKEKTSFNLSLRRSYLDLISSALLNLADSDVKFSYYFGDLNFKLSHKFSNRDKLYLSTYWGGDLAKLQATDISFFDDEAQKSINKVAWGNFTNSLRWNHVYNDKLFGNTSLILSRYTFLVKDIRETKDENNVYKESFYHEFYSGIRDYSFKSEFDYIPQSKYYNKFGIEANFHRTKPGSSFYDNAQVDIEDSMKDRNIDALEFALYFQNQTQWNKKLLTSLGLRFTSFMLKSKSYISLEPRLTAQYRINPKLSLNTGYSMMSQYMHLITSSTLNLPTDVWLPVGENIKPIRSHQLNMGSIWQISNQWLLNSELFYKHTKNTLEFSKNAYLYEGKHKWSSMVEAGKGWSTGFELLIKKHKGNTQGHLAYTLAKSEVKYKYLNKGMAYPSPYDRRHDLSIQVSQKLSSKIDININWIFGSGLPLTIPNMSVNTLSPYQQAEITETPVFSQRNSVRMPNSQRMDISINFKKKKKRGTRVWNLSFYNIYNRKNASYVYLQQKYNDQGKSEYNIKQLSFFGFIPSVSYSYQF</sequence>
<keyword evidence="3" id="KW-0998">Cell outer membrane</keyword>
<dbReference type="GO" id="GO:0009279">
    <property type="term" value="C:cell outer membrane"/>
    <property type="evidence" value="ECO:0007669"/>
    <property type="project" value="UniProtKB-SubCell"/>
</dbReference>
<dbReference type="RefSeq" id="WP_125030800.1">
    <property type="nucleotide sequence ID" value="NZ_JAPXVP010000008.1"/>
</dbReference>
<dbReference type="InterPro" id="IPR036942">
    <property type="entry name" value="Beta-barrel_TonB_sf"/>
</dbReference>
<evidence type="ECO:0000313" key="7">
    <source>
        <dbReference type="Proteomes" id="UP000285794"/>
    </source>
</evidence>
<keyword evidence="7" id="KW-1185">Reference proteome</keyword>
<accession>A0A425Y047</accession>
<dbReference type="InterPro" id="IPR037066">
    <property type="entry name" value="Plug_dom_sf"/>
</dbReference>
<feature type="chain" id="PRO_5019068167" evidence="4">
    <location>
        <begin position="20"/>
        <end position="864"/>
    </location>
</feature>
<dbReference type="SUPFAM" id="SSF49464">
    <property type="entry name" value="Carboxypeptidase regulatory domain-like"/>
    <property type="match status" value="1"/>
</dbReference>
<comment type="caution">
    <text evidence="6">The sequence shown here is derived from an EMBL/GenBank/DDBJ whole genome shotgun (WGS) entry which is preliminary data.</text>
</comment>
<reference evidence="6 7" key="1">
    <citation type="submission" date="2018-07" db="EMBL/GenBank/DDBJ databases">
        <title>Draft genome sequence of Ancylomarina sp. M1P.</title>
        <authorList>
            <person name="Yadav S."/>
            <person name="Villanueva L."/>
            <person name="Damste J.S.S."/>
        </authorList>
    </citation>
    <scope>NUCLEOTIDE SEQUENCE [LARGE SCALE GENOMIC DNA]</scope>
    <source>
        <strain evidence="6 7">M1P</strain>
    </source>
</reference>
<feature type="domain" description="TonB-dependent receptor plug" evidence="5">
    <location>
        <begin position="207"/>
        <end position="301"/>
    </location>
</feature>
<evidence type="ECO:0000313" key="6">
    <source>
        <dbReference type="EMBL" id="RRG21108.1"/>
    </source>
</evidence>
<dbReference type="Pfam" id="PF07715">
    <property type="entry name" value="Plug"/>
    <property type="match status" value="1"/>
</dbReference>
<protein>
    <submittedName>
        <fullName evidence="6">TonB-dependent receptor</fullName>
    </submittedName>
</protein>
<evidence type="ECO:0000259" key="5">
    <source>
        <dbReference type="Pfam" id="PF07715"/>
    </source>
</evidence>
<organism evidence="6 7">
    <name type="scientific">Ancylomarina euxinus</name>
    <dbReference type="NCBI Taxonomy" id="2283627"/>
    <lineage>
        <taxon>Bacteria</taxon>
        <taxon>Pseudomonadati</taxon>
        <taxon>Bacteroidota</taxon>
        <taxon>Bacteroidia</taxon>
        <taxon>Marinilabiliales</taxon>
        <taxon>Marinifilaceae</taxon>
        <taxon>Ancylomarina</taxon>
    </lineage>
</organism>